<dbReference type="SMART" id="SM00225">
    <property type="entry name" value="BTB"/>
    <property type="match status" value="1"/>
</dbReference>
<protein>
    <recommendedName>
        <fullName evidence="1">BTB domain-containing protein</fullName>
    </recommendedName>
</protein>
<dbReference type="Pfam" id="PF00651">
    <property type="entry name" value="BTB"/>
    <property type="match status" value="1"/>
</dbReference>
<evidence type="ECO:0000259" key="1">
    <source>
        <dbReference type="PROSITE" id="PS50097"/>
    </source>
</evidence>
<dbReference type="Proteomes" id="UP001234178">
    <property type="component" value="Unassembled WGS sequence"/>
</dbReference>
<feature type="domain" description="BTB" evidence="1">
    <location>
        <begin position="183"/>
        <end position="252"/>
    </location>
</feature>
<accession>A0ABQ9ZC70</accession>
<dbReference type="InterPro" id="IPR000210">
    <property type="entry name" value="BTB/POZ_dom"/>
</dbReference>
<dbReference type="PROSITE" id="PS50097">
    <property type="entry name" value="BTB"/>
    <property type="match status" value="1"/>
</dbReference>
<keyword evidence="3" id="KW-1185">Reference proteome</keyword>
<dbReference type="EMBL" id="JAOYFB010000003">
    <property type="protein sequence ID" value="KAK4010505.1"/>
    <property type="molecule type" value="Genomic_DNA"/>
</dbReference>
<organism evidence="2 3">
    <name type="scientific">Daphnia magna</name>
    <dbReference type="NCBI Taxonomy" id="35525"/>
    <lineage>
        <taxon>Eukaryota</taxon>
        <taxon>Metazoa</taxon>
        <taxon>Ecdysozoa</taxon>
        <taxon>Arthropoda</taxon>
        <taxon>Crustacea</taxon>
        <taxon>Branchiopoda</taxon>
        <taxon>Diplostraca</taxon>
        <taxon>Cladocera</taxon>
        <taxon>Anomopoda</taxon>
        <taxon>Daphniidae</taxon>
        <taxon>Daphnia</taxon>
    </lineage>
</organism>
<gene>
    <name evidence="2" type="ORF">OUZ56_019647</name>
</gene>
<dbReference type="Gene3D" id="3.30.710.10">
    <property type="entry name" value="Potassium Channel Kv1.1, Chain A"/>
    <property type="match status" value="1"/>
</dbReference>
<proteinExistence type="predicted"/>
<comment type="caution">
    <text evidence="2">The sequence shown here is derived from an EMBL/GenBank/DDBJ whole genome shotgun (WGS) entry which is preliminary data.</text>
</comment>
<reference evidence="2 3" key="1">
    <citation type="journal article" date="2023" name="Nucleic Acids Res.">
        <title>The hologenome of Daphnia magna reveals possible DNA methylation and microbiome-mediated evolution of the host genome.</title>
        <authorList>
            <person name="Chaturvedi A."/>
            <person name="Li X."/>
            <person name="Dhandapani V."/>
            <person name="Marshall H."/>
            <person name="Kissane S."/>
            <person name="Cuenca-Cambronero M."/>
            <person name="Asole G."/>
            <person name="Calvet F."/>
            <person name="Ruiz-Romero M."/>
            <person name="Marangio P."/>
            <person name="Guigo R."/>
            <person name="Rago D."/>
            <person name="Mirbahai L."/>
            <person name="Eastwood N."/>
            <person name="Colbourne J.K."/>
            <person name="Zhou J."/>
            <person name="Mallon E."/>
            <person name="Orsini L."/>
        </authorList>
    </citation>
    <scope>NUCLEOTIDE SEQUENCE [LARGE SCALE GENOMIC DNA]</scope>
    <source>
        <strain evidence="2">LRV0_1</strain>
    </source>
</reference>
<dbReference type="Gene3D" id="1.25.40.420">
    <property type="match status" value="1"/>
</dbReference>
<dbReference type="PANTHER" id="PTHR24413">
    <property type="entry name" value="SPECKLE-TYPE POZ PROTEIN"/>
    <property type="match status" value="1"/>
</dbReference>
<sequence>MAVQIRKLHETSWCADWDVDLEQTGGSKQATFVFQRYPKCKPNFSLTCHYGKLKSTDSKPVSRSIILRLTRSDKQSEVETDVSDVSRKKAHNPIRYYETISVSIRINSGTWLKMETGLIHIHELTDTKESWSFKDARFPFNATSDGSLLKCEFCIKFATSSVIEMLAALERMTDCFFHQQSHCDVQFCFPNDEQPIGAHVKMLSSASSVFAAMFQHEMQESKTGHVFIQDTERNIFYQLILYIYSGQIRTSWTEGTAQKLLLAADKYNVTQLAKECTNYLISNIQWDRAVDLMIWANLYSIYQVKEAAIEVVVKNRKQICLLDAWKELAINYPLLCLETTRRILLA</sequence>
<dbReference type="InterPro" id="IPR011333">
    <property type="entry name" value="SKP1/BTB/POZ_sf"/>
</dbReference>
<dbReference type="SUPFAM" id="SSF54695">
    <property type="entry name" value="POZ domain"/>
    <property type="match status" value="1"/>
</dbReference>
<evidence type="ECO:0000313" key="2">
    <source>
        <dbReference type="EMBL" id="KAK4010505.1"/>
    </source>
</evidence>
<evidence type="ECO:0000313" key="3">
    <source>
        <dbReference type="Proteomes" id="UP001234178"/>
    </source>
</evidence>
<name>A0ABQ9ZC70_9CRUS</name>